<name>A0ABW2GL59_9ACTN</name>
<organism evidence="1 2">
    <name type="scientific">Streptomyces polyrhachis</name>
    <dbReference type="NCBI Taxonomy" id="1282885"/>
    <lineage>
        <taxon>Bacteria</taxon>
        <taxon>Bacillati</taxon>
        <taxon>Actinomycetota</taxon>
        <taxon>Actinomycetes</taxon>
        <taxon>Kitasatosporales</taxon>
        <taxon>Streptomycetaceae</taxon>
        <taxon>Streptomyces</taxon>
    </lineage>
</organism>
<sequence length="60" mass="6346">MAAIAWLVIPVVSAGAAAIWAGWATRNKSTGDSAELQGYERFREAMERTHSGSHSRSGAA</sequence>
<keyword evidence="2" id="KW-1185">Reference proteome</keyword>
<comment type="caution">
    <text evidence="1">The sequence shown here is derived from an EMBL/GenBank/DDBJ whole genome shotgun (WGS) entry which is preliminary data.</text>
</comment>
<dbReference type="Proteomes" id="UP001596413">
    <property type="component" value="Unassembled WGS sequence"/>
</dbReference>
<proteinExistence type="predicted"/>
<evidence type="ECO:0008006" key="3">
    <source>
        <dbReference type="Google" id="ProtNLM"/>
    </source>
</evidence>
<dbReference type="EMBL" id="JBHSZO010000025">
    <property type="protein sequence ID" value="MFC7219794.1"/>
    <property type="molecule type" value="Genomic_DNA"/>
</dbReference>
<accession>A0ABW2GL59</accession>
<evidence type="ECO:0000313" key="1">
    <source>
        <dbReference type="EMBL" id="MFC7219794.1"/>
    </source>
</evidence>
<evidence type="ECO:0000313" key="2">
    <source>
        <dbReference type="Proteomes" id="UP001596413"/>
    </source>
</evidence>
<protein>
    <recommendedName>
        <fullName evidence="3">Secreted protein</fullName>
    </recommendedName>
</protein>
<dbReference type="RefSeq" id="WP_386415886.1">
    <property type="nucleotide sequence ID" value="NZ_JBHSZO010000025.1"/>
</dbReference>
<reference evidence="2" key="1">
    <citation type="journal article" date="2019" name="Int. J. Syst. Evol. Microbiol.">
        <title>The Global Catalogue of Microorganisms (GCM) 10K type strain sequencing project: providing services to taxonomists for standard genome sequencing and annotation.</title>
        <authorList>
            <consortium name="The Broad Institute Genomics Platform"/>
            <consortium name="The Broad Institute Genome Sequencing Center for Infectious Disease"/>
            <person name="Wu L."/>
            <person name="Ma J."/>
        </authorList>
    </citation>
    <scope>NUCLEOTIDE SEQUENCE [LARGE SCALE GENOMIC DNA]</scope>
    <source>
        <strain evidence="2">CGMCC 1.13681</strain>
    </source>
</reference>
<gene>
    <name evidence="1" type="ORF">ACFQLX_16735</name>
</gene>